<dbReference type="SUPFAM" id="SSF55331">
    <property type="entry name" value="Tautomerase/MIF"/>
    <property type="match status" value="1"/>
</dbReference>
<accession>A0A1S0U3B5</accession>
<reference evidence="2" key="1">
    <citation type="submission" date="2012-04" db="EMBL/GenBank/DDBJ databases">
        <title>The Genome Sequence of Loa loa.</title>
        <authorList>
            <consortium name="The Broad Institute Genome Sequencing Platform"/>
            <consortium name="Broad Institute Genome Sequencing Center for Infectious Disease"/>
            <person name="Nutman T.B."/>
            <person name="Fink D.L."/>
            <person name="Russ C."/>
            <person name="Young S."/>
            <person name="Zeng Q."/>
            <person name="Gargeya S."/>
            <person name="Alvarado L."/>
            <person name="Berlin A."/>
            <person name="Chapman S.B."/>
            <person name="Chen Z."/>
            <person name="Freedman E."/>
            <person name="Gellesch M."/>
            <person name="Goldberg J."/>
            <person name="Griggs A."/>
            <person name="Gujja S."/>
            <person name="Heilman E.R."/>
            <person name="Heiman D."/>
            <person name="Howarth C."/>
            <person name="Mehta T."/>
            <person name="Neiman D."/>
            <person name="Pearson M."/>
            <person name="Roberts A."/>
            <person name="Saif S."/>
            <person name="Shea T."/>
            <person name="Shenoy N."/>
            <person name="Sisk P."/>
            <person name="Stolte C."/>
            <person name="Sykes S."/>
            <person name="White J."/>
            <person name="Yandava C."/>
            <person name="Haas B."/>
            <person name="Henn M.R."/>
            <person name="Nusbaum C."/>
            <person name="Birren B."/>
        </authorList>
    </citation>
    <scope>NUCLEOTIDE SEQUENCE [LARGE SCALE GENOMIC DNA]</scope>
</reference>
<dbReference type="GeneID" id="9941512"/>
<dbReference type="Pfam" id="PF01187">
    <property type="entry name" value="MIF"/>
    <property type="match status" value="1"/>
</dbReference>
<dbReference type="OrthoDB" id="255819at2759"/>
<gene>
    <name evidence="2" type="ORF">LOAG_04114</name>
</gene>
<dbReference type="OMA" id="CLIVVTY"/>
<proteinExistence type="inferred from homology"/>
<dbReference type="EMBL" id="JH712078">
    <property type="protein sequence ID" value="EFO24368.1"/>
    <property type="molecule type" value="Genomic_DNA"/>
</dbReference>
<name>A0A1S0U3B5_LOALO</name>
<sequence length="77" mass="8533">MPLITLASNVPASKFPSDFDVQFTELMAEMLGKPTSRILLLVTPNAQLSHGTMRDPSCLIVVTYKVDTIQLNDLRNN</sequence>
<dbReference type="CTD" id="9941512"/>
<evidence type="ECO:0000313" key="2">
    <source>
        <dbReference type="EMBL" id="EFO24368.1"/>
    </source>
</evidence>
<dbReference type="InterPro" id="IPR001398">
    <property type="entry name" value="Macrophage_inhib_fac"/>
</dbReference>
<dbReference type="Gene3D" id="3.30.429.10">
    <property type="entry name" value="Macrophage Migration Inhibitory Factor"/>
    <property type="match status" value="1"/>
</dbReference>
<dbReference type="InParanoid" id="A0A1S0U3B5"/>
<dbReference type="KEGG" id="loa:LOAG_04114"/>
<comment type="similarity">
    <text evidence="1">Belongs to the MIF family.</text>
</comment>
<organism evidence="2">
    <name type="scientific">Loa loa</name>
    <name type="common">Eye worm</name>
    <name type="synonym">Filaria loa</name>
    <dbReference type="NCBI Taxonomy" id="7209"/>
    <lineage>
        <taxon>Eukaryota</taxon>
        <taxon>Metazoa</taxon>
        <taxon>Ecdysozoa</taxon>
        <taxon>Nematoda</taxon>
        <taxon>Chromadorea</taxon>
        <taxon>Rhabditida</taxon>
        <taxon>Spirurina</taxon>
        <taxon>Spiruromorpha</taxon>
        <taxon>Filarioidea</taxon>
        <taxon>Onchocercidae</taxon>
        <taxon>Loa</taxon>
    </lineage>
</organism>
<dbReference type="AlphaFoldDB" id="A0A1S0U3B5"/>
<dbReference type="RefSeq" id="XP_003139699.1">
    <property type="nucleotide sequence ID" value="XM_003139651.1"/>
</dbReference>
<dbReference type="InterPro" id="IPR014347">
    <property type="entry name" value="Tautomerase/MIF_sf"/>
</dbReference>
<evidence type="ECO:0000256" key="1">
    <source>
        <dbReference type="ARBA" id="ARBA00005851"/>
    </source>
</evidence>
<protein>
    <submittedName>
        <fullName evidence="2">Macrophage migration inhibitory factor 2</fullName>
    </submittedName>
</protein>